<dbReference type="AlphaFoldDB" id="A0A833L296"/>
<name>A0A833L296_UNCSA</name>
<evidence type="ECO:0000313" key="1">
    <source>
        <dbReference type="EMBL" id="KAF0135104.1"/>
    </source>
</evidence>
<reference evidence="1 2" key="1">
    <citation type="submission" date="2019-12" db="EMBL/GenBank/DDBJ databases">
        <authorList>
            <person name="Wolfe R."/>
            <person name="Danczak R."/>
            <person name="Wilkins M."/>
        </authorList>
    </citation>
    <scope>NUCLEOTIDE SEQUENCE [LARGE SCALE GENOMIC DNA]</scope>
    <source>
        <strain evidence="1">X2_MaxBin.013</strain>
    </source>
</reference>
<evidence type="ECO:0000313" key="2">
    <source>
        <dbReference type="Proteomes" id="UP000488506"/>
    </source>
</evidence>
<sequence length="237" mass="27201">MISEKQIEEIAVKMQTSAINVAREYAQNLFLQYFYAQEGSEAIYFKGGTALRILYRSPRFSEDLDFSTSHIDKSIIEKLLQETAIKIDEEGVLIEIEEAKPTSGGYLGEIKVSIGAINFNIMMEISSRKKKTSGETVVVENPYVSTYTVLSLKKEELIAEKIEALLDRKKPRDFFDLYFMLRANLIPNKKFLKLVIPLLGKTKIDFKNELGEFLPRSFHPIIKKFPVALAQEIRRHL</sequence>
<dbReference type="Gene3D" id="3.10.450.620">
    <property type="entry name" value="JHP933, nucleotidyltransferase-like core domain"/>
    <property type="match status" value="1"/>
</dbReference>
<organism evidence="1 2">
    <name type="scientific">Candidatus Saganbacteria bacterium</name>
    <dbReference type="NCBI Taxonomy" id="2575572"/>
    <lineage>
        <taxon>Bacteria</taxon>
        <taxon>Bacillati</taxon>
        <taxon>Saganbacteria</taxon>
    </lineage>
</organism>
<proteinExistence type="predicted"/>
<accession>A0A833L296</accession>
<evidence type="ECO:0008006" key="3">
    <source>
        <dbReference type="Google" id="ProtNLM"/>
    </source>
</evidence>
<dbReference type="EMBL" id="WPAF01000002">
    <property type="protein sequence ID" value="KAF0135104.1"/>
    <property type="molecule type" value="Genomic_DNA"/>
</dbReference>
<dbReference type="Pfam" id="PF08843">
    <property type="entry name" value="AbiEii"/>
    <property type="match status" value="1"/>
</dbReference>
<dbReference type="Proteomes" id="UP000488506">
    <property type="component" value="Unassembled WGS sequence"/>
</dbReference>
<dbReference type="InterPro" id="IPR014942">
    <property type="entry name" value="AbiEii"/>
</dbReference>
<gene>
    <name evidence="1" type="ORF">FD145_242</name>
</gene>
<comment type="caution">
    <text evidence="1">The sequence shown here is derived from an EMBL/GenBank/DDBJ whole genome shotgun (WGS) entry which is preliminary data.</text>
</comment>
<protein>
    <recommendedName>
        <fullName evidence="3">Nucleotidyl transferase AbiEii/AbiGii toxin family protein</fullName>
    </recommendedName>
</protein>